<dbReference type="AlphaFoldDB" id="Q08PL7"/>
<organism evidence="5 7">
    <name type="scientific">Stigmatella aurantiaca (strain DW4/3-1)</name>
    <dbReference type="NCBI Taxonomy" id="378806"/>
    <lineage>
        <taxon>Bacteria</taxon>
        <taxon>Pseudomonadati</taxon>
        <taxon>Myxococcota</taxon>
        <taxon>Myxococcia</taxon>
        <taxon>Myxococcales</taxon>
        <taxon>Cystobacterineae</taxon>
        <taxon>Archangiaceae</taxon>
        <taxon>Stigmatella</taxon>
    </lineage>
</organism>
<evidence type="ECO:0000256" key="2">
    <source>
        <dbReference type="ARBA" id="ARBA00023163"/>
    </source>
</evidence>
<dbReference type="Proteomes" id="UP000032702">
    <property type="component" value="Unassembled WGS sequence"/>
</dbReference>
<reference evidence="5 7" key="1">
    <citation type="submission" date="2006-04" db="EMBL/GenBank/DDBJ databases">
        <authorList>
            <person name="Nierman W.C."/>
        </authorList>
    </citation>
    <scope>NUCLEOTIDE SEQUENCE [LARGE SCALE GENOMIC DNA]</scope>
    <source>
        <strain evidence="5 7">DW4/3-1</strain>
    </source>
</reference>
<dbReference type="RefSeq" id="WP_002619177.1">
    <property type="nucleotide sequence ID" value="NC_014623.1"/>
</dbReference>
<feature type="domain" description="HTH-type transcriptional regulator MT1864/Rv1816-like C-terminal" evidence="3">
    <location>
        <begin position="27"/>
        <end position="124"/>
    </location>
</feature>
<dbReference type="OrthoDB" id="7056813at2"/>
<dbReference type="EMBL" id="AAMD01000238">
    <property type="protein sequence ID" value="EAU62430.1"/>
    <property type="molecule type" value="Genomic_DNA"/>
</dbReference>
<dbReference type="STRING" id="378806.STAUR_5756"/>
<sequence length="142" mass="15230">MIVTRSLSPASWRKHALAETSAPGDALVAMAAVYVKFVSKQRVGFDLVFARELGGLKEPTLAEAGRTVMDTLLRRALELSRGDANAALKLLERIIASAHGYATLHLSGFMKQRIPDVEEMAAAAAALTRILVAEVSHQAHPA</sequence>
<dbReference type="eggNOG" id="COG1309">
    <property type="taxonomic scope" value="Bacteria"/>
</dbReference>
<dbReference type="Pfam" id="PF13305">
    <property type="entry name" value="TetR_C_33"/>
    <property type="match status" value="1"/>
</dbReference>
<dbReference type="KEGG" id="sur:STAUR_5756"/>
<dbReference type="Proteomes" id="UP000001351">
    <property type="component" value="Chromosome"/>
</dbReference>
<keyword evidence="6" id="KW-1185">Reference proteome</keyword>
<protein>
    <submittedName>
        <fullName evidence="5">Geranylgeranyl pyrophosphate synthase</fullName>
    </submittedName>
</protein>
<keyword evidence="2" id="KW-0804">Transcription</keyword>
<name>Q08PL7_STIAD</name>
<dbReference type="SUPFAM" id="SSF48498">
    <property type="entry name" value="Tetracyclin repressor-like, C-terminal domain"/>
    <property type="match status" value="1"/>
</dbReference>
<dbReference type="Gene3D" id="1.10.357.10">
    <property type="entry name" value="Tetracycline Repressor, domain 2"/>
    <property type="match status" value="1"/>
</dbReference>
<evidence type="ECO:0000256" key="1">
    <source>
        <dbReference type="ARBA" id="ARBA00023015"/>
    </source>
</evidence>
<dbReference type="EMBL" id="CP002271">
    <property type="protein sequence ID" value="ADO73518.1"/>
    <property type="molecule type" value="Genomic_DNA"/>
</dbReference>
<dbReference type="HOGENOM" id="CLU_1814655_0_0_7"/>
<evidence type="ECO:0000313" key="6">
    <source>
        <dbReference type="Proteomes" id="UP000001351"/>
    </source>
</evidence>
<evidence type="ECO:0000313" key="4">
    <source>
        <dbReference type="EMBL" id="ADO73518.1"/>
    </source>
</evidence>
<dbReference type="InterPro" id="IPR025996">
    <property type="entry name" value="MT1864/Rv1816-like_C"/>
</dbReference>
<gene>
    <name evidence="4" type="ordered locus">STAUR_5756</name>
    <name evidence="5" type="ORF">STIAU_5245</name>
</gene>
<reference evidence="4 6" key="2">
    <citation type="journal article" date="2011" name="Mol. Biol. Evol.">
        <title>Comparative genomic analysis of fruiting body formation in Myxococcales.</title>
        <authorList>
            <person name="Huntley S."/>
            <person name="Hamann N."/>
            <person name="Wegener-Feldbrugge S."/>
            <person name="Treuner-Lange A."/>
            <person name="Kube M."/>
            <person name="Reinhardt R."/>
            <person name="Klages S."/>
            <person name="Muller R."/>
            <person name="Ronning C.M."/>
            <person name="Nierman W.C."/>
            <person name="Sogaard-Andersen L."/>
        </authorList>
    </citation>
    <scope>NUCLEOTIDE SEQUENCE [LARGE SCALE GENOMIC DNA]</scope>
    <source>
        <strain evidence="4 6">DW4/3-1</strain>
    </source>
</reference>
<evidence type="ECO:0000313" key="7">
    <source>
        <dbReference type="Proteomes" id="UP000032702"/>
    </source>
</evidence>
<evidence type="ECO:0000313" key="5">
    <source>
        <dbReference type="EMBL" id="EAU62430.1"/>
    </source>
</evidence>
<proteinExistence type="predicted"/>
<dbReference type="InterPro" id="IPR036271">
    <property type="entry name" value="Tet_transcr_reg_TetR-rel_C_sf"/>
</dbReference>
<evidence type="ECO:0000259" key="3">
    <source>
        <dbReference type="Pfam" id="PF13305"/>
    </source>
</evidence>
<accession>Q08PL7</accession>
<keyword evidence="1" id="KW-0805">Transcription regulation</keyword>